<feature type="transmembrane region" description="Helical" evidence="1">
    <location>
        <begin position="86"/>
        <end position="105"/>
    </location>
</feature>
<sequence>MTKFIRNNWQLLFALAAAGVTYSILLGELRYFRSYVPSLHRPTAYLIVWDVFLLSYLTVTAWMFASVKREDIEKRAHREYEKKEKMLVLVLITSVVSIVTIVREMSIGAELVGWQTAFHVVLTFITLVASWLFIHVLFALYYAHAYYDMNNNSIYPLDFPYEDNPDYWDFVYFSLGIGATGQTADISFTSRKLRRVGTFHSVLSFFFNTAVLALMIEMSASLIS</sequence>
<dbReference type="Proteomes" id="UP000190683">
    <property type="component" value="Unassembled WGS sequence"/>
</dbReference>
<dbReference type="AlphaFoldDB" id="A0A1T0CR69"/>
<name>A0A1T0CR69_9GAMM</name>
<comment type="caution">
    <text evidence="2">The sequence shown here is derived from an EMBL/GenBank/DDBJ whole genome shotgun (WGS) entry which is preliminary data.</text>
</comment>
<evidence type="ECO:0000313" key="2">
    <source>
        <dbReference type="EMBL" id="OOS24827.1"/>
    </source>
</evidence>
<keyword evidence="1" id="KW-0812">Transmembrane</keyword>
<keyword evidence="3" id="KW-1185">Reference proteome</keyword>
<keyword evidence="1" id="KW-1133">Transmembrane helix</keyword>
<dbReference type="InterPro" id="IPR009781">
    <property type="entry name" value="DUF1345"/>
</dbReference>
<dbReference type="STRING" id="573983.B0681_06645"/>
<evidence type="ECO:0000256" key="1">
    <source>
        <dbReference type="SAM" id="Phobius"/>
    </source>
</evidence>
<feature type="transmembrane region" description="Helical" evidence="1">
    <location>
        <begin position="196"/>
        <end position="216"/>
    </location>
</feature>
<evidence type="ECO:0008006" key="4">
    <source>
        <dbReference type="Google" id="ProtNLM"/>
    </source>
</evidence>
<keyword evidence="1" id="KW-0472">Membrane</keyword>
<organism evidence="2 3">
    <name type="scientific">Moraxella porci DSM 25326</name>
    <dbReference type="NCBI Taxonomy" id="573983"/>
    <lineage>
        <taxon>Bacteria</taxon>
        <taxon>Pseudomonadati</taxon>
        <taxon>Pseudomonadota</taxon>
        <taxon>Gammaproteobacteria</taxon>
        <taxon>Moraxellales</taxon>
        <taxon>Moraxellaceae</taxon>
        <taxon>Moraxella</taxon>
    </lineage>
</organism>
<dbReference type="Pfam" id="PF07077">
    <property type="entry name" value="DUF1345"/>
    <property type="match status" value="1"/>
</dbReference>
<feature type="transmembrane region" description="Helical" evidence="1">
    <location>
        <begin position="12"/>
        <end position="32"/>
    </location>
</feature>
<evidence type="ECO:0000313" key="3">
    <source>
        <dbReference type="Proteomes" id="UP000190683"/>
    </source>
</evidence>
<reference evidence="2 3" key="1">
    <citation type="submission" date="2017-02" db="EMBL/GenBank/DDBJ databases">
        <title>Draft genome sequence of Moraxella porci CCUG 54912T type strain.</title>
        <authorList>
            <person name="Salva-Serra F."/>
            <person name="Engstrom-Jakobsson H."/>
            <person name="Thorell K."/>
            <person name="Jaen-Luchoro D."/>
            <person name="Gonzales-Siles L."/>
            <person name="Karlsson R."/>
            <person name="Yazdan S."/>
            <person name="Boulund F."/>
            <person name="Johnning A."/>
            <person name="Engstrand L."/>
            <person name="Kristiansson E."/>
            <person name="Moore E."/>
        </authorList>
    </citation>
    <scope>NUCLEOTIDE SEQUENCE [LARGE SCALE GENOMIC DNA]</scope>
    <source>
        <strain evidence="2 3">CCUG 54912</strain>
    </source>
</reference>
<protein>
    <recommendedName>
        <fullName evidence="4">DUF1345 domain-containing protein</fullName>
    </recommendedName>
</protein>
<feature type="transmembrane region" description="Helical" evidence="1">
    <location>
        <begin position="44"/>
        <end position="65"/>
    </location>
</feature>
<dbReference type="EMBL" id="MUYV01000007">
    <property type="protein sequence ID" value="OOS24827.1"/>
    <property type="molecule type" value="Genomic_DNA"/>
</dbReference>
<feature type="transmembrane region" description="Helical" evidence="1">
    <location>
        <begin position="117"/>
        <end position="143"/>
    </location>
</feature>
<accession>A0A1T0CR69</accession>
<proteinExistence type="predicted"/>
<gene>
    <name evidence="2" type="ORF">B0681_06645</name>
</gene>